<feature type="region of interest" description="Disordered" evidence="1">
    <location>
        <begin position="146"/>
        <end position="168"/>
    </location>
</feature>
<feature type="region of interest" description="Disordered" evidence="1">
    <location>
        <begin position="230"/>
        <end position="319"/>
    </location>
</feature>
<keyword evidence="3" id="KW-1185">Reference proteome</keyword>
<reference evidence="2 3" key="1">
    <citation type="journal article" date="2022" name="Nat. Ecol. Evol.">
        <title>A masculinizing supergene underlies an exaggerated male reproductive morph in a spider.</title>
        <authorList>
            <person name="Hendrickx F."/>
            <person name="De Corte Z."/>
            <person name="Sonet G."/>
            <person name="Van Belleghem S.M."/>
            <person name="Kostlbacher S."/>
            <person name="Vangestel C."/>
        </authorList>
    </citation>
    <scope>NUCLEOTIDE SEQUENCE [LARGE SCALE GENOMIC DNA]</scope>
    <source>
        <strain evidence="2">W744_W776</strain>
    </source>
</reference>
<dbReference type="Proteomes" id="UP000827092">
    <property type="component" value="Unassembled WGS sequence"/>
</dbReference>
<feature type="compositionally biased region" description="Low complexity" evidence="1">
    <location>
        <begin position="407"/>
        <end position="432"/>
    </location>
</feature>
<organism evidence="2 3">
    <name type="scientific">Oedothorax gibbosus</name>
    <dbReference type="NCBI Taxonomy" id="931172"/>
    <lineage>
        <taxon>Eukaryota</taxon>
        <taxon>Metazoa</taxon>
        <taxon>Ecdysozoa</taxon>
        <taxon>Arthropoda</taxon>
        <taxon>Chelicerata</taxon>
        <taxon>Arachnida</taxon>
        <taxon>Araneae</taxon>
        <taxon>Araneomorphae</taxon>
        <taxon>Entelegynae</taxon>
        <taxon>Araneoidea</taxon>
        <taxon>Linyphiidae</taxon>
        <taxon>Erigoninae</taxon>
        <taxon>Oedothorax</taxon>
    </lineage>
</organism>
<gene>
    <name evidence="2" type="ORF">JTE90_003529</name>
</gene>
<evidence type="ECO:0000313" key="3">
    <source>
        <dbReference type="Proteomes" id="UP000827092"/>
    </source>
</evidence>
<feature type="compositionally biased region" description="Low complexity" evidence="1">
    <location>
        <begin position="373"/>
        <end position="386"/>
    </location>
</feature>
<feature type="compositionally biased region" description="Basic and acidic residues" evidence="1">
    <location>
        <begin position="153"/>
        <end position="168"/>
    </location>
</feature>
<comment type="caution">
    <text evidence="2">The sequence shown here is derived from an EMBL/GenBank/DDBJ whole genome shotgun (WGS) entry which is preliminary data.</text>
</comment>
<feature type="region of interest" description="Disordered" evidence="1">
    <location>
        <begin position="373"/>
        <end position="433"/>
    </location>
</feature>
<dbReference type="EMBL" id="JAFNEN010000318">
    <property type="protein sequence ID" value="KAG8185971.1"/>
    <property type="molecule type" value="Genomic_DNA"/>
</dbReference>
<name>A0AAV6URQ2_9ARAC</name>
<feature type="region of interest" description="Disordered" evidence="1">
    <location>
        <begin position="333"/>
        <end position="353"/>
    </location>
</feature>
<sequence length="474" mass="52344">MTATGMGPYSPSVYPKIEYGTVTSYSEGTSVVPSIGDMKKDCLEKELQVRLSGPVHKPEDIHISGANTRETLWINQAWRPPGEKNGIHDVKILNNINPGMEHNYISTNASDYAEVDTHNMTTFYKKELHAPCIPAPYATTTLINPSARQHSGSVHDKSSGSEMSKKSDKMYDMEARLIEDCVTEQLLEARNVMSPSSDSGSYTTDEYGLPIRRKRLRPVQKGSVLNWMEFIPPPPDHPPSGKASPNPLRSNPYAHRNMHLQMSNENNNPTHSPQVSSRSLQSGRQHPIWSNSPQGGSLTRSPPELGGNVAPYGSSPGVDRGVQSSLLSLASDPLSAKRRAGSLKNNNRGMIYHPLHAEPHDRVRYDNVMQMLQQQQQTTQLHPQQHSPTSSLNDEGEYAPGQCPAPSWTDVTDRSSTSSPRSSVASSSDGSVYTDSDFEKVVAKVNYQHLYRTPNHNKKIDTTNTSLLSPIHNC</sequence>
<feature type="compositionally biased region" description="Polar residues" evidence="1">
    <location>
        <begin position="260"/>
        <end position="300"/>
    </location>
</feature>
<dbReference type="AlphaFoldDB" id="A0AAV6URQ2"/>
<evidence type="ECO:0000256" key="1">
    <source>
        <dbReference type="SAM" id="MobiDB-lite"/>
    </source>
</evidence>
<accession>A0AAV6URQ2</accession>
<protein>
    <submittedName>
        <fullName evidence="2">Uncharacterized protein</fullName>
    </submittedName>
</protein>
<evidence type="ECO:0000313" key="2">
    <source>
        <dbReference type="EMBL" id="KAG8185971.1"/>
    </source>
</evidence>
<proteinExistence type="predicted"/>